<comment type="caution">
    <text evidence="2">The sequence shown here is derived from an EMBL/GenBank/DDBJ whole genome shotgun (WGS) entry which is preliminary data.</text>
</comment>
<dbReference type="SFLD" id="SFLDG00358">
    <property type="entry name" value="Main_(cytGST)"/>
    <property type="match status" value="1"/>
</dbReference>
<dbReference type="PANTHER" id="PTHR43968">
    <property type="match status" value="1"/>
</dbReference>
<dbReference type="OrthoDB" id="202840at2759"/>
<dbReference type="SUPFAM" id="SSF52833">
    <property type="entry name" value="Thioredoxin-like"/>
    <property type="match status" value="1"/>
</dbReference>
<dbReference type="InterPro" id="IPR036249">
    <property type="entry name" value="Thioredoxin-like_sf"/>
</dbReference>
<dbReference type="InterPro" id="IPR040079">
    <property type="entry name" value="Glutathione_S-Trfase"/>
</dbReference>
<protein>
    <recommendedName>
        <fullName evidence="1">GST N-terminal domain-containing protein</fullName>
    </recommendedName>
</protein>
<dbReference type="SFLD" id="SFLDS00019">
    <property type="entry name" value="Glutathione_Transferase_(cytos"/>
    <property type="match status" value="1"/>
</dbReference>
<evidence type="ECO:0000313" key="3">
    <source>
        <dbReference type="Proteomes" id="UP000664203"/>
    </source>
</evidence>
<dbReference type="EMBL" id="CAJPDR010000440">
    <property type="protein sequence ID" value="CAF9936366.1"/>
    <property type="molecule type" value="Genomic_DNA"/>
</dbReference>
<dbReference type="InterPro" id="IPR050983">
    <property type="entry name" value="GST_Omega/HSP26"/>
</dbReference>
<dbReference type="PANTHER" id="PTHR43968:SF8">
    <property type="entry name" value="S-TRANSFERASE, PUTATIVE (AFU_ORTHOLOGUE AFUA_2G00590)-RELATED"/>
    <property type="match status" value="1"/>
</dbReference>
<evidence type="ECO:0000259" key="1">
    <source>
        <dbReference type="PROSITE" id="PS50404"/>
    </source>
</evidence>
<feature type="domain" description="GST N-terminal" evidence="1">
    <location>
        <begin position="20"/>
        <end position="104"/>
    </location>
</feature>
<dbReference type="CDD" id="cd00570">
    <property type="entry name" value="GST_N_family"/>
    <property type="match status" value="1"/>
</dbReference>
<dbReference type="PROSITE" id="PS50404">
    <property type="entry name" value="GST_NTER"/>
    <property type="match status" value="1"/>
</dbReference>
<dbReference type="Gene3D" id="1.20.1050.10">
    <property type="match status" value="1"/>
</dbReference>
<dbReference type="InterPro" id="IPR004045">
    <property type="entry name" value="Glutathione_S-Trfase_N"/>
</dbReference>
<reference evidence="2" key="1">
    <citation type="submission" date="2021-03" db="EMBL/GenBank/DDBJ databases">
        <authorList>
            <person name="Tagirdzhanova G."/>
        </authorList>
    </citation>
    <scope>NUCLEOTIDE SEQUENCE</scope>
</reference>
<gene>
    <name evidence="2" type="ORF">ALECFALPRED_006829</name>
</gene>
<organism evidence="2 3">
    <name type="scientific">Alectoria fallacina</name>
    <dbReference type="NCBI Taxonomy" id="1903189"/>
    <lineage>
        <taxon>Eukaryota</taxon>
        <taxon>Fungi</taxon>
        <taxon>Dikarya</taxon>
        <taxon>Ascomycota</taxon>
        <taxon>Pezizomycotina</taxon>
        <taxon>Lecanoromycetes</taxon>
        <taxon>OSLEUM clade</taxon>
        <taxon>Lecanoromycetidae</taxon>
        <taxon>Lecanorales</taxon>
        <taxon>Lecanorineae</taxon>
        <taxon>Parmeliaceae</taxon>
        <taxon>Alectoria</taxon>
    </lineage>
</organism>
<dbReference type="InterPro" id="IPR036282">
    <property type="entry name" value="Glutathione-S-Trfase_C_sf"/>
</dbReference>
<keyword evidence="3" id="KW-1185">Reference proteome</keyword>
<evidence type="ECO:0000313" key="2">
    <source>
        <dbReference type="EMBL" id="CAF9936366.1"/>
    </source>
</evidence>
<dbReference type="Pfam" id="PF13409">
    <property type="entry name" value="GST_N_2"/>
    <property type="match status" value="1"/>
</dbReference>
<name>A0A8H3GB17_9LECA</name>
<dbReference type="Gene3D" id="3.40.30.10">
    <property type="entry name" value="Glutaredoxin"/>
    <property type="match status" value="1"/>
</dbReference>
<dbReference type="AlphaFoldDB" id="A0A8H3GB17"/>
<proteinExistence type="predicted"/>
<dbReference type="SUPFAM" id="SSF47616">
    <property type="entry name" value="GST C-terminal domain-like"/>
    <property type="match status" value="1"/>
</dbReference>
<dbReference type="GO" id="GO:0005737">
    <property type="term" value="C:cytoplasm"/>
    <property type="evidence" value="ECO:0007669"/>
    <property type="project" value="TreeGrafter"/>
</dbReference>
<dbReference type="Proteomes" id="UP000664203">
    <property type="component" value="Unassembled WGS sequence"/>
</dbReference>
<sequence length="255" mass="28372">MSTNGHHVSNGTDTSNGIAPKITLYTNHGCPWAHRVHITLRVLKIPYEEIIIPLDRPREPWYLKVNPRGLVPSIKISNGILQDEIIAESAIVSTFLADMYPDSSFWPASRESPTSALTRARIAFFADTWVGKVNTYMYQVVRAEEEEKEKLGAELVEAVKKEIEPMLEDAGPFFGGSESITFAEALTAPFVIRYQAFGETGLMPKSMLKGLDALPNYSKWSKAICEQESVTYIFDGPALAKGMAERVEKMKANAK</sequence>
<accession>A0A8H3GB17</accession>